<evidence type="ECO:0000313" key="6">
    <source>
        <dbReference type="Proteomes" id="UP000094526"/>
    </source>
</evidence>
<evidence type="ECO:0000256" key="1">
    <source>
        <dbReference type="ARBA" id="ARBA00023186"/>
    </source>
</evidence>
<dbReference type="GO" id="GO:0000226">
    <property type="term" value="P:microtubule cytoskeleton organization"/>
    <property type="evidence" value="ECO:0007669"/>
    <property type="project" value="TreeGrafter"/>
</dbReference>
<dbReference type="GO" id="GO:0048487">
    <property type="term" value="F:beta-tubulin binding"/>
    <property type="evidence" value="ECO:0007669"/>
    <property type="project" value="InterPro"/>
</dbReference>
<dbReference type="EMBL" id="LGRB01000020">
    <property type="protein sequence ID" value="OCT45398.1"/>
    <property type="molecule type" value="Genomic_DNA"/>
</dbReference>
<dbReference type="InterPro" id="IPR021133">
    <property type="entry name" value="HEAT_type_2"/>
</dbReference>
<dbReference type="GO" id="GO:0005096">
    <property type="term" value="F:GTPase activator activity"/>
    <property type="evidence" value="ECO:0007669"/>
    <property type="project" value="InterPro"/>
</dbReference>
<dbReference type="AlphaFoldDB" id="A0A1C1CA99"/>
<dbReference type="SUPFAM" id="SSF48371">
    <property type="entry name" value="ARM repeat"/>
    <property type="match status" value="1"/>
</dbReference>
<dbReference type="InterPro" id="IPR058033">
    <property type="entry name" value="ARM_TBCD_2nd"/>
</dbReference>
<dbReference type="PANTHER" id="PTHR12658">
    <property type="entry name" value="BETA-TUBULIN COFACTOR D"/>
    <property type="match status" value="1"/>
</dbReference>
<accession>A0A1C1CA99</accession>
<feature type="repeat" description="HEAT" evidence="2">
    <location>
        <begin position="352"/>
        <end position="389"/>
    </location>
</feature>
<proteinExistence type="predicted"/>
<keyword evidence="6" id="KW-1185">Reference proteome</keyword>
<dbReference type="VEuPathDB" id="FungiDB:CLCR_05375"/>
<sequence length="1195" mass="131200">MDASELDLDAKLYKASGTLLAELQHKLPLLLYRGGRAPRKCVLITKSTELSLLLDRFQEWPQLLDPCLANLVQLLTDTFLGYLTTSKDQYGPTRSRGTAGVSPLPRAICSLLYSLCKVRGYKVIVRLLNNEPKYLKLMLSTFRAWDVPGAGMTWEERYIMLLWLSHLLLAPFELATISVQDGRIRDAAVPGELGGLPGIAGQVISLALQHLGGAGKEREAASILLVRLSWRTDMQANGLSTRLVHYTSRELLSSSDMATLTPYQALGFLSLLYGITNSGSDSGVAPYLQALFDSTMKIALDQRNQFASIRDSAPARKWVLKILRAILTHALSLSLRNGANQPHQLNAMLEESIQYFLDALGDNDTPVRMAAAKALSVIALKLDPAMSAEVVEAVLGCLEENVLLEDTHTQRLVAITDTARADTTGMRRNISAVDPLRWHGLMLTLAHLLFRRSPPPDMLSEILQALILGLEFEQRSNVGTSLGVGVRDAACFGLWALARKYSTAELDMVSVASFPEVSRYEYSDCKSVLQLIAIKLVVSACFDPSGNIRRGASAALQELIGRHPDTIAHGIPVVQILDYHAVARLSRAMTEVAPQAAGLDVVYHGPLLQALTEWRGARAADVNQRRWAASALRILTKTSPLSKTSTFAEAILKRLSDLKAMNIGSTAAARHGLLLALSSILQSMRKGDTQFVTSWLGGDGRLTLDLKKLTGKIEGRTTADVELVMEGVGALVCEICKCSDSAGPPWVSIQGWTATAVEVLNHCTVVGTKDIVVRSSAEAFVELFKVLPPEAGMELIERWLDSKQQPPSAFASKGRMKVLSLIHGHPSARLASNETRKKILKYIIGIIEGVYKIETRVDAMEALGVILTNDFSEHAEVSVALSSVLQRGLTDYTNDQRGDIGSILRLQTLETVDAYRGNCSAHGENAAVLRQVMPLVVKLAAEKLNNVRFRAWKCLENYLQTDSSLPAIQGAFQFPADVSSAAYFQQLMRLLSVPWAHRHLILGFISSATSGSEDTCRAASTAFVSYMQSLEPLQVEGSIARVSAMILEELALRATEDDRQVLPFLDFLCFMIDEELFSTKLFGQSDNVDLGMWSSMQRLHSPSSTMQRMESLMNVYSRLLSIDIYRARALDKLTRQLLHRWPKVRNTAADLLYLDSPVETLASSDWNAPVAKNKAVVLSLRKQLGVVSRPDANGQ</sequence>
<dbReference type="InterPro" id="IPR011989">
    <property type="entry name" value="ARM-like"/>
</dbReference>
<dbReference type="OrthoDB" id="10253476at2759"/>
<comment type="caution">
    <text evidence="5">The sequence shown here is derived from an EMBL/GenBank/DDBJ whole genome shotgun (WGS) entry which is preliminary data.</text>
</comment>
<organism evidence="5 6">
    <name type="scientific">Cladophialophora carrionii</name>
    <dbReference type="NCBI Taxonomy" id="86049"/>
    <lineage>
        <taxon>Eukaryota</taxon>
        <taxon>Fungi</taxon>
        <taxon>Dikarya</taxon>
        <taxon>Ascomycota</taxon>
        <taxon>Pezizomycotina</taxon>
        <taxon>Eurotiomycetes</taxon>
        <taxon>Chaetothyriomycetidae</taxon>
        <taxon>Chaetothyriales</taxon>
        <taxon>Herpotrichiellaceae</taxon>
        <taxon>Cladophialophora</taxon>
    </lineage>
</organism>
<evidence type="ECO:0000259" key="4">
    <source>
        <dbReference type="Pfam" id="PF25767"/>
    </source>
</evidence>
<gene>
    <name evidence="5" type="ORF">CLCR_05375</name>
</gene>
<name>A0A1C1CA99_9EURO</name>
<dbReference type="Pfam" id="PF23579">
    <property type="entry name" value="ARM_TBCD"/>
    <property type="match status" value="1"/>
</dbReference>
<feature type="domain" description="Tubulin-folding cofactor D ARM repeats" evidence="4">
    <location>
        <begin position="520"/>
        <end position="571"/>
    </location>
</feature>
<feature type="domain" description="Tubulin-folding cofactor D C-terminal" evidence="3">
    <location>
        <begin position="931"/>
        <end position="1079"/>
    </location>
</feature>
<evidence type="ECO:0000256" key="2">
    <source>
        <dbReference type="PROSITE-ProRule" id="PRU00103"/>
    </source>
</evidence>
<dbReference type="GO" id="GO:0007021">
    <property type="term" value="P:tubulin complex assembly"/>
    <property type="evidence" value="ECO:0007669"/>
    <property type="project" value="InterPro"/>
</dbReference>
<dbReference type="InterPro" id="IPR022577">
    <property type="entry name" value="TBCD_C"/>
</dbReference>
<dbReference type="Pfam" id="PF12612">
    <property type="entry name" value="TFCD_C"/>
    <property type="match status" value="1"/>
</dbReference>
<dbReference type="Pfam" id="PF25767">
    <property type="entry name" value="ARM_TBCD_2nd"/>
    <property type="match status" value="2"/>
</dbReference>
<evidence type="ECO:0000313" key="5">
    <source>
        <dbReference type="EMBL" id="OCT45398.1"/>
    </source>
</evidence>
<dbReference type="GO" id="GO:0007023">
    <property type="term" value="P:post-chaperonin tubulin folding pathway"/>
    <property type="evidence" value="ECO:0007669"/>
    <property type="project" value="InterPro"/>
</dbReference>
<dbReference type="eggNOG" id="KOG1943">
    <property type="taxonomic scope" value="Eukaryota"/>
</dbReference>
<reference evidence="6" key="1">
    <citation type="submission" date="2015-07" db="EMBL/GenBank/DDBJ databases">
        <authorList>
            <person name="Teixeira M.M."/>
            <person name="Souza R.C."/>
            <person name="Almeida L.G."/>
            <person name="Vicente V.A."/>
            <person name="de Hoog S."/>
            <person name="Bocca A.L."/>
            <person name="de Almeida S.R."/>
            <person name="Vasconcelos A.T."/>
            <person name="Felipe M.S."/>
        </authorList>
    </citation>
    <scope>NUCLEOTIDE SEQUENCE [LARGE SCALE GENOMIC DNA]</scope>
    <source>
        <strain evidence="6">KSF</strain>
    </source>
</reference>
<dbReference type="VEuPathDB" id="FungiDB:G647_08029"/>
<evidence type="ECO:0000259" key="3">
    <source>
        <dbReference type="Pfam" id="PF12612"/>
    </source>
</evidence>
<protein>
    <submittedName>
        <fullName evidence="5">Putative tubulin-specific chaperone D</fullName>
    </submittedName>
</protein>
<dbReference type="Gene3D" id="1.25.10.10">
    <property type="entry name" value="Leucine-rich Repeat Variant"/>
    <property type="match status" value="2"/>
</dbReference>
<keyword evidence="1" id="KW-0143">Chaperone</keyword>
<feature type="domain" description="Tubulin-folding cofactor D ARM repeats" evidence="4">
    <location>
        <begin position="437"/>
        <end position="508"/>
    </location>
</feature>
<dbReference type="Proteomes" id="UP000094526">
    <property type="component" value="Unassembled WGS sequence"/>
</dbReference>
<dbReference type="InterPro" id="IPR033162">
    <property type="entry name" value="TBCD"/>
</dbReference>
<dbReference type="STRING" id="86049.A0A1C1CA99"/>
<dbReference type="PANTHER" id="PTHR12658:SF0">
    <property type="entry name" value="TUBULIN-SPECIFIC CHAPERONE D"/>
    <property type="match status" value="1"/>
</dbReference>
<dbReference type="InterPro" id="IPR016024">
    <property type="entry name" value="ARM-type_fold"/>
</dbReference>
<dbReference type="PROSITE" id="PS50077">
    <property type="entry name" value="HEAT_REPEAT"/>
    <property type="match status" value="1"/>
</dbReference>